<evidence type="ECO:0000256" key="4">
    <source>
        <dbReference type="ARBA" id="ARBA00023014"/>
    </source>
</evidence>
<dbReference type="EMBL" id="JACRTP010000001">
    <property type="protein sequence ID" value="MBC8627343.1"/>
    <property type="molecule type" value="Genomic_DNA"/>
</dbReference>
<evidence type="ECO:0000259" key="6">
    <source>
        <dbReference type="PROSITE" id="PS51656"/>
    </source>
</evidence>
<dbReference type="Pfam" id="PF02906">
    <property type="entry name" value="Fe_hyd_lg_C"/>
    <property type="match status" value="2"/>
</dbReference>
<dbReference type="PROSITE" id="PS51379">
    <property type="entry name" value="4FE4S_FER_2"/>
    <property type="match status" value="2"/>
</dbReference>
<evidence type="ECO:0008006" key="9">
    <source>
        <dbReference type="Google" id="ProtNLM"/>
    </source>
</evidence>
<keyword evidence="1" id="KW-0004">4Fe-4S</keyword>
<organism evidence="7 8">
    <name type="scientific">Blautia stercoris</name>
    <dbReference type="NCBI Taxonomy" id="871664"/>
    <lineage>
        <taxon>Bacteria</taxon>
        <taxon>Bacillati</taxon>
        <taxon>Bacillota</taxon>
        <taxon>Clostridia</taxon>
        <taxon>Lachnospirales</taxon>
        <taxon>Lachnospiraceae</taxon>
        <taxon>Blautia</taxon>
    </lineage>
</organism>
<evidence type="ECO:0000256" key="1">
    <source>
        <dbReference type="ARBA" id="ARBA00022485"/>
    </source>
</evidence>
<dbReference type="PANTHER" id="PTHR11615">
    <property type="entry name" value="NITRATE, FORMATE, IRON DEHYDROGENASE"/>
    <property type="match status" value="1"/>
</dbReference>
<evidence type="ECO:0000313" key="7">
    <source>
        <dbReference type="EMBL" id="MBC8627343.1"/>
    </source>
</evidence>
<dbReference type="InterPro" id="IPR050340">
    <property type="entry name" value="Cytosolic_Fe-S_CAF"/>
</dbReference>
<keyword evidence="4" id="KW-0411">Iron-sulfur</keyword>
<dbReference type="Proteomes" id="UP000661649">
    <property type="component" value="Unassembled WGS sequence"/>
</dbReference>
<dbReference type="PROSITE" id="PS00198">
    <property type="entry name" value="4FE4S_FER_1"/>
    <property type="match status" value="2"/>
</dbReference>
<proteinExistence type="predicted"/>
<dbReference type="InterPro" id="IPR017900">
    <property type="entry name" value="4Fe4S_Fe_S_CS"/>
</dbReference>
<name>A0ABR7P7Q5_9FIRM</name>
<dbReference type="InterPro" id="IPR017896">
    <property type="entry name" value="4Fe4S_Fe-S-bd"/>
</dbReference>
<dbReference type="Gene3D" id="3.30.70.20">
    <property type="match status" value="1"/>
</dbReference>
<keyword evidence="3" id="KW-0408">Iron</keyword>
<accession>A0ABR7P7Q5</accession>
<keyword evidence="2" id="KW-0479">Metal-binding</keyword>
<dbReference type="Gene3D" id="3.40.950.10">
    <property type="entry name" value="Fe-only Hydrogenase (Larger Subunit), Chain L, domain 3"/>
    <property type="match status" value="1"/>
</dbReference>
<comment type="caution">
    <text evidence="7">The sequence shown here is derived from an EMBL/GenBank/DDBJ whole genome shotgun (WGS) entry which is preliminary data.</text>
</comment>
<dbReference type="Gene3D" id="3.30.450.20">
    <property type="entry name" value="PAS domain"/>
    <property type="match status" value="1"/>
</dbReference>
<reference evidence="7 8" key="1">
    <citation type="submission" date="2020-08" db="EMBL/GenBank/DDBJ databases">
        <title>Genome public.</title>
        <authorList>
            <person name="Liu C."/>
            <person name="Sun Q."/>
        </authorList>
    </citation>
    <scope>NUCLEOTIDE SEQUENCE [LARGE SCALE GENOMIC DNA]</scope>
    <source>
        <strain evidence="7 8">3_YM_SP_D4_24.mj</strain>
    </source>
</reference>
<feature type="domain" description="4Fe-4S ferredoxin-type" evidence="5">
    <location>
        <begin position="32"/>
        <end position="60"/>
    </location>
</feature>
<dbReference type="SUPFAM" id="SSF54862">
    <property type="entry name" value="4Fe-4S ferredoxins"/>
    <property type="match status" value="1"/>
</dbReference>
<dbReference type="SUPFAM" id="SSF55785">
    <property type="entry name" value="PYP-like sensor domain (PAS domain)"/>
    <property type="match status" value="1"/>
</dbReference>
<gene>
    <name evidence="7" type="ORF">H8712_01660</name>
</gene>
<dbReference type="InterPro" id="IPR007202">
    <property type="entry name" value="4Fe-4S_dom"/>
</dbReference>
<dbReference type="Pfam" id="PF04060">
    <property type="entry name" value="FeS"/>
    <property type="match status" value="1"/>
</dbReference>
<protein>
    <recommendedName>
        <fullName evidence="9">4Fe-4S dicluster domain-containing protein</fullName>
    </recommendedName>
</protein>
<dbReference type="Gene3D" id="1.10.15.40">
    <property type="entry name" value="Electron transport complex subunit B, putative Fe-S cluster"/>
    <property type="match status" value="1"/>
</dbReference>
<dbReference type="PROSITE" id="PS51656">
    <property type="entry name" value="4FE4S"/>
    <property type="match status" value="1"/>
</dbReference>
<evidence type="ECO:0000313" key="8">
    <source>
        <dbReference type="Proteomes" id="UP000661649"/>
    </source>
</evidence>
<dbReference type="InterPro" id="IPR009016">
    <property type="entry name" value="Fe_hydrogenase"/>
</dbReference>
<sequence>MWILRFKPVDCKNCYKCVRNCPVKAIRVKNHQAQIMQDACILCEKCTIVCPQHAKAEKNDVPSLKRMIAEGRELVASVNSAYIAKYGAGSFPSLRKALLELGFSDVREGAEGAYLVKREYERLLEEGEKDVMISSICPSVVRLVKIHYPELMDSLLSVLSPMQAHGKYLKEQNRECTLVYISPCISPIAELNEQINDVSYVISFDELDDWLAENQMCIEDEKENVEPRLSRMRALGGGMSRIMKKNPKYSYMNIEGIDNCIRVLNELKEGNIHHCFLELNACDGGCIGGPSFQTSKVCRLQSQLELEKASISDASNIENGKDFDISEEINMSRGIIGRVVEESYPTEEELHEILVKMGKTSPLKELNCGACGYNTCREKAIAIFQNKAEVSMCMPYMREREASYANKIINAMPGMLVTVNTELNVIQLNKAAMDLFDIRRKKSIIGQPVSELMDDYAFVNMLSYGKTFSQDQIFVEEFKVYLDRVLTYDKSNGLIICIMKNVTKEIAQQQEIQRTRIVAARMADKLADEQLRIVHKIAELLGETAADTKVAVENLKETILAEKKEEKREKPEVWL</sequence>
<dbReference type="InterPro" id="IPR035965">
    <property type="entry name" value="PAS-like_dom_sf"/>
</dbReference>
<dbReference type="InterPro" id="IPR004108">
    <property type="entry name" value="Fe_hydrogenase_lsu_C"/>
</dbReference>
<evidence type="ECO:0000256" key="3">
    <source>
        <dbReference type="ARBA" id="ARBA00023004"/>
    </source>
</evidence>
<feature type="domain" description="4Fe-4S ferredoxin-type" evidence="5">
    <location>
        <begin position="2"/>
        <end position="31"/>
    </location>
</feature>
<keyword evidence="8" id="KW-1185">Reference proteome</keyword>
<dbReference type="RefSeq" id="WP_022303578.1">
    <property type="nucleotide sequence ID" value="NZ_JACRTP010000001.1"/>
</dbReference>
<evidence type="ECO:0000259" key="5">
    <source>
        <dbReference type="PROSITE" id="PS51379"/>
    </source>
</evidence>
<dbReference type="Pfam" id="PF13187">
    <property type="entry name" value="Fer4_9"/>
    <property type="match status" value="1"/>
</dbReference>
<evidence type="ECO:0000256" key="2">
    <source>
        <dbReference type="ARBA" id="ARBA00022723"/>
    </source>
</evidence>
<feature type="domain" description="4Fe-4S" evidence="6">
    <location>
        <begin position="349"/>
        <end position="410"/>
    </location>
</feature>
<dbReference type="SUPFAM" id="SSF53920">
    <property type="entry name" value="Fe-only hydrogenase"/>
    <property type="match status" value="1"/>
</dbReference>